<keyword evidence="3" id="KW-1003">Cell membrane</keyword>
<feature type="transmembrane region" description="Helical" evidence="7">
    <location>
        <begin position="68"/>
        <end position="86"/>
    </location>
</feature>
<feature type="transmembrane region" description="Helical" evidence="7">
    <location>
        <begin position="219"/>
        <end position="242"/>
    </location>
</feature>
<feature type="domain" description="ABC transmembrane type-1" evidence="8">
    <location>
        <begin position="58"/>
        <end position="242"/>
    </location>
</feature>
<dbReference type="Gene3D" id="1.10.3720.10">
    <property type="entry name" value="MetI-like"/>
    <property type="match status" value="1"/>
</dbReference>
<dbReference type="SUPFAM" id="SSF161098">
    <property type="entry name" value="MetI-like"/>
    <property type="match status" value="1"/>
</dbReference>
<dbReference type="GO" id="GO:0005886">
    <property type="term" value="C:plasma membrane"/>
    <property type="evidence" value="ECO:0007669"/>
    <property type="project" value="UniProtKB-SubCell"/>
</dbReference>
<keyword evidence="5 7" id="KW-1133">Transmembrane helix</keyword>
<keyword evidence="10" id="KW-1185">Reference proteome</keyword>
<organism evidence="9 10">
    <name type="scientific">Anaerosporobacter mobilis DSM 15930</name>
    <dbReference type="NCBI Taxonomy" id="1120996"/>
    <lineage>
        <taxon>Bacteria</taxon>
        <taxon>Bacillati</taxon>
        <taxon>Bacillota</taxon>
        <taxon>Clostridia</taxon>
        <taxon>Lachnospirales</taxon>
        <taxon>Lachnospiraceae</taxon>
        <taxon>Anaerosporobacter</taxon>
    </lineage>
</organism>
<keyword evidence="6 7" id="KW-0472">Membrane</keyword>
<evidence type="ECO:0000259" key="8">
    <source>
        <dbReference type="PROSITE" id="PS50928"/>
    </source>
</evidence>
<evidence type="ECO:0000256" key="3">
    <source>
        <dbReference type="ARBA" id="ARBA00022475"/>
    </source>
</evidence>
<dbReference type="PANTHER" id="PTHR30151">
    <property type="entry name" value="ALKANE SULFONATE ABC TRANSPORTER-RELATED, MEMBRANE SUBUNIT"/>
    <property type="match status" value="1"/>
</dbReference>
<dbReference type="EMBL" id="FRCP01000006">
    <property type="protein sequence ID" value="SHM11610.1"/>
    <property type="molecule type" value="Genomic_DNA"/>
</dbReference>
<feature type="transmembrane region" description="Helical" evidence="7">
    <location>
        <begin position="187"/>
        <end position="207"/>
    </location>
</feature>
<dbReference type="CDD" id="cd06261">
    <property type="entry name" value="TM_PBP2"/>
    <property type="match status" value="1"/>
</dbReference>
<evidence type="ECO:0000256" key="6">
    <source>
        <dbReference type="ARBA" id="ARBA00023136"/>
    </source>
</evidence>
<accession>A0A1M7G5R7</accession>
<dbReference type="GO" id="GO:0042918">
    <property type="term" value="P:alkanesulfonate transmembrane transport"/>
    <property type="evidence" value="ECO:0007669"/>
    <property type="project" value="UniProtKB-ARBA"/>
</dbReference>
<dbReference type="RefSeq" id="WP_073283350.1">
    <property type="nucleotide sequence ID" value="NZ_FRCP01000006.1"/>
</dbReference>
<dbReference type="PANTHER" id="PTHR30151:SF0">
    <property type="entry name" value="ABC TRANSPORTER PERMEASE PROTEIN MJ0413-RELATED"/>
    <property type="match status" value="1"/>
</dbReference>
<dbReference type="Pfam" id="PF00528">
    <property type="entry name" value="BPD_transp_1"/>
    <property type="match status" value="1"/>
</dbReference>
<dbReference type="OrthoDB" id="34174at2"/>
<gene>
    <name evidence="9" type="ORF">SAMN02746066_00849</name>
</gene>
<dbReference type="FunFam" id="1.10.3720.10:FF:000003">
    <property type="entry name" value="Aliphatic sulfonate ABC transporter permease"/>
    <property type="match status" value="1"/>
</dbReference>
<feature type="transmembrane region" description="Helical" evidence="7">
    <location>
        <begin position="7"/>
        <end position="24"/>
    </location>
</feature>
<dbReference type="InterPro" id="IPR035906">
    <property type="entry name" value="MetI-like_sf"/>
</dbReference>
<evidence type="ECO:0000256" key="4">
    <source>
        <dbReference type="ARBA" id="ARBA00022692"/>
    </source>
</evidence>
<protein>
    <submittedName>
        <fullName evidence="9">Sulfonate transport system permease protein</fullName>
    </submittedName>
</protein>
<dbReference type="InterPro" id="IPR000515">
    <property type="entry name" value="MetI-like"/>
</dbReference>
<reference evidence="9 10" key="1">
    <citation type="submission" date="2016-11" db="EMBL/GenBank/DDBJ databases">
        <authorList>
            <person name="Jaros S."/>
            <person name="Januszkiewicz K."/>
            <person name="Wedrychowicz H."/>
        </authorList>
    </citation>
    <scope>NUCLEOTIDE SEQUENCE [LARGE SCALE GENOMIC DNA]</scope>
    <source>
        <strain evidence="9 10">DSM 15930</strain>
    </source>
</reference>
<proteinExistence type="inferred from homology"/>
<evidence type="ECO:0000256" key="1">
    <source>
        <dbReference type="ARBA" id="ARBA00004651"/>
    </source>
</evidence>
<keyword evidence="4 7" id="KW-0812">Transmembrane</keyword>
<dbReference type="PROSITE" id="PS50928">
    <property type="entry name" value="ABC_TM1"/>
    <property type="match status" value="1"/>
</dbReference>
<dbReference type="Proteomes" id="UP000184038">
    <property type="component" value="Unassembled WGS sequence"/>
</dbReference>
<evidence type="ECO:0000256" key="2">
    <source>
        <dbReference type="ARBA" id="ARBA00022448"/>
    </source>
</evidence>
<name>A0A1M7G5R7_9FIRM</name>
<dbReference type="STRING" id="1120996.SAMN02746066_00849"/>
<keyword evidence="2 7" id="KW-0813">Transport</keyword>
<evidence type="ECO:0000313" key="10">
    <source>
        <dbReference type="Proteomes" id="UP000184038"/>
    </source>
</evidence>
<evidence type="ECO:0000313" key="9">
    <source>
        <dbReference type="EMBL" id="SHM11610.1"/>
    </source>
</evidence>
<dbReference type="AlphaFoldDB" id="A0A1M7G5R7"/>
<comment type="similarity">
    <text evidence="7">Belongs to the binding-protein-dependent transport system permease family.</text>
</comment>
<evidence type="ECO:0000256" key="5">
    <source>
        <dbReference type="ARBA" id="ARBA00022989"/>
    </source>
</evidence>
<comment type="subcellular location">
    <subcellularLocation>
        <location evidence="1 7">Cell membrane</location>
        <topology evidence="1 7">Multi-pass membrane protein</topology>
    </subcellularLocation>
</comment>
<evidence type="ECO:0000256" key="7">
    <source>
        <dbReference type="RuleBase" id="RU363032"/>
    </source>
</evidence>
<sequence>MRKLKDIGIQLIIPIIIVLAWHFTTTYTDTPSSILPSISKVKKAFGGMVQTGQLQEDLRVSFTRVTKGYAYSILFGGILGILMGMFPVVKKLFGLITTVIRQIPMIAWIPLVILWCGIGEESKIVIIVIAAFFPIMINTLNGVESTPTGYIEVARLYKLGKIKTFAKVYLPHALPQMLVGLKLGLGVSWMAVVASELIAATAGIGYRMSDARSLMRSDIVIVCMLVIGLVGIIMDKGLSLLFKALTPWERRSGGKANG</sequence>